<dbReference type="Pfam" id="PF05742">
    <property type="entry name" value="TANGO2"/>
    <property type="match status" value="1"/>
</dbReference>
<organism evidence="2 3">
    <name type="scientific">Piptocephalis cylindrospora</name>
    <dbReference type="NCBI Taxonomy" id="1907219"/>
    <lineage>
        <taxon>Eukaryota</taxon>
        <taxon>Fungi</taxon>
        <taxon>Fungi incertae sedis</taxon>
        <taxon>Zoopagomycota</taxon>
        <taxon>Zoopagomycotina</taxon>
        <taxon>Zoopagomycetes</taxon>
        <taxon>Zoopagales</taxon>
        <taxon>Piptocephalidaceae</taxon>
        <taxon>Piptocephalis</taxon>
    </lineage>
</organism>
<feature type="compositionally biased region" description="Polar residues" evidence="1">
    <location>
        <begin position="136"/>
        <end position="146"/>
    </location>
</feature>
<sequence>MCIATWICPSSGPYSFIYASNRDEIVSRPTQRLGPLPDPTGKAPEFLAGKDMLGGGTWLGVRKDGRFAALTNFRQEEAPQEPEHPAPGSTRGTLILDALSSLSISVEETCQRIADEGDTFSGFSLVLGDISHLPSPTITSTSNHGPNRQHPVRADEPDRPYVLSNTSLDHDDHWPK</sequence>
<dbReference type="Proteomes" id="UP000267251">
    <property type="component" value="Unassembled WGS sequence"/>
</dbReference>
<dbReference type="OrthoDB" id="191601at2759"/>
<feature type="non-terminal residue" evidence="2">
    <location>
        <position position="176"/>
    </location>
</feature>
<dbReference type="InterPro" id="IPR008551">
    <property type="entry name" value="TANGO2"/>
</dbReference>
<evidence type="ECO:0000313" key="2">
    <source>
        <dbReference type="EMBL" id="RKP11564.1"/>
    </source>
</evidence>
<feature type="compositionally biased region" description="Basic and acidic residues" evidence="1">
    <location>
        <begin position="74"/>
        <end position="84"/>
    </location>
</feature>
<dbReference type="AlphaFoldDB" id="A0A4P9XYV7"/>
<evidence type="ECO:0000256" key="1">
    <source>
        <dbReference type="SAM" id="MobiDB-lite"/>
    </source>
</evidence>
<name>A0A4P9XYV7_9FUNG</name>
<gene>
    <name evidence="2" type="ORF">BJ684DRAFT_17855</name>
</gene>
<accession>A0A4P9XYV7</accession>
<reference evidence="3" key="1">
    <citation type="journal article" date="2018" name="Nat. Microbiol.">
        <title>Leveraging single-cell genomics to expand the fungal tree of life.</title>
        <authorList>
            <person name="Ahrendt S.R."/>
            <person name="Quandt C.A."/>
            <person name="Ciobanu D."/>
            <person name="Clum A."/>
            <person name="Salamov A."/>
            <person name="Andreopoulos B."/>
            <person name="Cheng J.F."/>
            <person name="Woyke T."/>
            <person name="Pelin A."/>
            <person name="Henrissat B."/>
            <person name="Reynolds N.K."/>
            <person name="Benny G.L."/>
            <person name="Smith M.E."/>
            <person name="James T.Y."/>
            <person name="Grigoriev I.V."/>
        </authorList>
    </citation>
    <scope>NUCLEOTIDE SEQUENCE [LARGE SCALE GENOMIC DNA]</scope>
</reference>
<proteinExistence type="predicted"/>
<feature type="region of interest" description="Disordered" evidence="1">
    <location>
        <begin position="73"/>
        <end position="92"/>
    </location>
</feature>
<keyword evidence="3" id="KW-1185">Reference proteome</keyword>
<protein>
    <submittedName>
        <fullName evidence="2">NRDE protein-domain-containing protein</fullName>
    </submittedName>
</protein>
<feature type="region of interest" description="Disordered" evidence="1">
    <location>
        <begin position="136"/>
        <end position="176"/>
    </location>
</feature>
<dbReference type="PANTHER" id="PTHR17985:SF8">
    <property type="entry name" value="TRANSPORT AND GOLGI ORGANIZATION PROTEIN 2 HOMOLOG"/>
    <property type="match status" value="1"/>
</dbReference>
<dbReference type="EMBL" id="KZ988802">
    <property type="protein sequence ID" value="RKP11564.1"/>
    <property type="molecule type" value="Genomic_DNA"/>
</dbReference>
<evidence type="ECO:0000313" key="3">
    <source>
        <dbReference type="Proteomes" id="UP000267251"/>
    </source>
</evidence>
<dbReference type="PANTHER" id="PTHR17985">
    <property type="entry name" value="SER/THR-RICH PROTEIN T10 IN DGCR REGION"/>
    <property type="match status" value="1"/>
</dbReference>